<dbReference type="VEuPathDB" id="FungiDB:SPRG_12534"/>
<organism evidence="2 3">
    <name type="scientific">Saprolegnia parasitica (strain CBS 223.65)</name>
    <dbReference type="NCBI Taxonomy" id="695850"/>
    <lineage>
        <taxon>Eukaryota</taxon>
        <taxon>Sar</taxon>
        <taxon>Stramenopiles</taxon>
        <taxon>Oomycota</taxon>
        <taxon>Saprolegniomycetes</taxon>
        <taxon>Saprolegniales</taxon>
        <taxon>Saprolegniaceae</taxon>
        <taxon>Saprolegnia</taxon>
    </lineage>
</organism>
<dbReference type="GeneID" id="24134484"/>
<reference evidence="2 3" key="1">
    <citation type="journal article" date="2013" name="PLoS Genet.">
        <title>Distinctive expansion of potential virulence genes in the genome of the oomycete fish pathogen Saprolegnia parasitica.</title>
        <authorList>
            <person name="Jiang R.H."/>
            <person name="de Bruijn I."/>
            <person name="Haas B.J."/>
            <person name="Belmonte R."/>
            <person name="Lobach L."/>
            <person name="Christie J."/>
            <person name="van den Ackerveken G."/>
            <person name="Bottin A."/>
            <person name="Bulone V."/>
            <person name="Diaz-Moreno S.M."/>
            <person name="Dumas B."/>
            <person name="Fan L."/>
            <person name="Gaulin E."/>
            <person name="Govers F."/>
            <person name="Grenville-Briggs L.J."/>
            <person name="Horner N.R."/>
            <person name="Levin J.Z."/>
            <person name="Mammella M."/>
            <person name="Meijer H.J."/>
            <person name="Morris P."/>
            <person name="Nusbaum C."/>
            <person name="Oome S."/>
            <person name="Phillips A.J."/>
            <person name="van Rooyen D."/>
            <person name="Rzeszutek E."/>
            <person name="Saraiva M."/>
            <person name="Secombes C.J."/>
            <person name="Seidl M.F."/>
            <person name="Snel B."/>
            <person name="Stassen J.H."/>
            <person name="Sykes S."/>
            <person name="Tripathy S."/>
            <person name="van den Berg H."/>
            <person name="Vega-Arreguin J.C."/>
            <person name="Wawra S."/>
            <person name="Young S.K."/>
            <person name="Zeng Q."/>
            <person name="Dieguez-Uribeondo J."/>
            <person name="Russ C."/>
            <person name="Tyler B.M."/>
            <person name="van West P."/>
        </authorList>
    </citation>
    <scope>NUCLEOTIDE SEQUENCE [LARGE SCALE GENOMIC DNA]</scope>
    <source>
        <strain evidence="2 3">CBS 223.65</strain>
    </source>
</reference>
<keyword evidence="1" id="KW-0732">Signal</keyword>
<evidence type="ECO:0000313" key="3">
    <source>
        <dbReference type="Proteomes" id="UP000030745"/>
    </source>
</evidence>
<dbReference type="RefSeq" id="XP_012207833.1">
    <property type="nucleotide sequence ID" value="XM_012352443.1"/>
</dbReference>
<protein>
    <submittedName>
        <fullName evidence="2">Uncharacterized protein</fullName>
    </submittedName>
</protein>
<feature type="chain" id="PRO_5001637202" evidence="1">
    <location>
        <begin position="18"/>
        <end position="94"/>
    </location>
</feature>
<evidence type="ECO:0000313" key="2">
    <source>
        <dbReference type="EMBL" id="KDO21490.1"/>
    </source>
</evidence>
<dbReference type="EMBL" id="KK583287">
    <property type="protein sequence ID" value="KDO21490.1"/>
    <property type="molecule type" value="Genomic_DNA"/>
</dbReference>
<feature type="signal peptide" evidence="1">
    <location>
        <begin position="1"/>
        <end position="17"/>
    </location>
</feature>
<dbReference type="AlphaFoldDB" id="A0A067BXA5"/>
<sequence>MCVASLVLALASTLSSSNHRRPAYSGCLQSWEQPGWCAIEVIAIVGPTRVPTILQDWLEAMDLDQVDAQVPARHVDKMQAIYRTALSRCDRRRS</sequence>
<name>A0A067BXA5_SAPPC</name>
<gene>
    <name evidence="2" type="ORF">SPRG_12534</name>
</gene>
<evidence type="ECO:0000256" key="1">
    <source>
        <dbReference type="SAM" id="SignalP"/>
    </source>
</evidence>
<accession>A0A067BXA5</accession>
<dbReference type="Proteomes" id="UP000030745">
    <property type="component" value="Unassembled WGS sequence"/>
</dbReference>
<proteinExistence type="predicted"/>
<keyword evidence="3" id="KW-1185">Reference proteome</keyword>
<dbReference type="KEGG" id="spar:SPRG_12534"/>